<name>A0A2M7X1V1_UNCKA</name>
<dbReference type="GO" id="GO:0003677">
    <property type="term" value="F:DNA binding"/>
    <property type="evidence" value="ECO:0007669"/>
    <property type="project" value="UniProtKB-KW"/>
</dbReference>
<dbReference type="InterPro" id="IPR010982">
    <property type="entry name" value="Lambda_DNA-bd_dom_sf"/>
</dbReference>
<evidence type="ECO:0000313" key="3">
    <source>
        <dbReference type="EMBL" id="PJA40150.1"/>
    </source>
</evidence>
<dbReference type="CDD" id="cd00093">
    <property type="entry name" value="HTH_XRE"/>
    <property type="match status" value="1"/>
</dbReference>
<proteinExistence type="predicted"/>
<gene>
    <name evidence="3" type="ORF">CO179_03180</name>
</gene>
<feature type="domain" description="HTH cro/C1-type" evidence="2">
    <location>
        <begin position="10"/>
        <end position="64"/>
    </location>
</feature>
<dbReference type="Gene3D" id="1.10.260.40">
    <property type="entry name" value="lambda repressor-like DNA-binding domains"/>
    <property type="match status" value="1"/>
</dbReference>
<reference evidence="4" key="1">
    <citation type="submission" date="2017-09" db="EMBL/GenBank/DDBJ databases">
        <title>Depth-based differentiation of microbial function through sediment-hosted aquifers and enrichment of novel symbionts in the deep terrestrial subsurface.</title>
        <authorList>
            <person name="Probst A.J."/>
            <person name="Ladd B."/>
            <person name="Jarett J.K."/>
            <person name="Geller-Mcgrath D.E."/>
            <person name="Sieber C.M.K."/>
            <person name="Emerson J.B."/>
            <person name="Anantharaman K."/>
            <person name="Thomas B.C."/>
            <person name="Malmstrom R."/>
            <person name="Stieglmeier M."/>
            <person name="Klingl A."/>
            <person name="Woyke T."/>
            <person name="Ryan C.M."/>
            <person name="Banfield J.F."/>
        </authorList>
    </citation>
    <scope>NUCLEOTIDE SEQUENCE [LARGE SCALE GENOMIC DNA]</scope>
</reference>
<dbReference type="SMART" id="SM00530">
    <property type="entry name" value="HTH_XRE"/>
    <property type="match status" value="1"/>
</dbReference>
<dbReference type="Proteomes" id="UP000231195">
    <property type="component" value="Unassembled WGS sequence"/>
</dbReference>
<evidence type="ECO:0000259" key="2">
    <source>
        <dbReference type="PROSITE" id="PS50943"/>
    </source>
</evidence>
<keyword evidence="1" id="KW-0238">DNA-binding</keyword>
<accession>A0A2M7X1V1</accession>
<dbReference type="Pfam" id="PF01381">
    <property type="entry name" value="HTH_3"/>
    <property type="match status" value="1"/>
</dbReference>
<evidence type="ECO:0000256" key="1">
    <source>
        <dbReference type="ARBA" id="ARBA00023125"/>
    </source>
</evidence>
<dbReference type="PANTHER" id="PTHR46558">
    <property type="entry name" value="TRACRIPTIONAL REGULATORY PROTEIN-RELATED-RELATED"/>
    <property type="match status" value="1"/>
</dbReference>
<evidence type="ECO:0000313" key="4">
    <source>
        <dbReference type="Proteomes" id="UP000231195"/>
    </source>
</evidence>
<dbReference type="PROSITE" id="PS50943">
    <property type="entry name" value="HTH_CROC1"/>
    <property type="match status" value="1"/>
</dbReference>
<dbReference type="EMBL" id="PFWZ01000106">
    <property type="protein sequence ID" value="PJA40150.1"/>
    <property type="molecule type" value="Genomic_DNA"/>
</dbReference>
<dbReference type="AlphaFoldDB" id="A0A2M7X1V1"/>
<organism evidence="3 4">
    <name type="scientific">candidate division WWE3 bacterium CG_4_9_14_3_um_filter_39_7</name>
    <dbReference type="NCBI Taxonomy" id="1975080"/>
    <lineage>
        <taxon>Bacteria</taxon>
        <taxon>Katanobacteria</taxon>
    </lineage>
</organism>
<protein>
    <submittedName>
        <fullName evidence="3">Transcriptional regulator</fullName>
    </submittedName>
</protein>
<dbReference type="InterPro" id="IPR001387">
    <property type="entry name" value="Cro/C1-type_HTH"/>
</dbReference>
<comment type="caution">
    <text evidence="3">The sequence shown here is derived from an EMBL/GenBank/DDBJ whole genome shotgun (WGS) entry which is preliminary data.</text>
</comment>
<dbReference type="PANTHER" id="PTHR46558:SF9">
    <property type="entry name" value="TRANSCRIPTIONAL REGULATOR, PBSX FAMILY"/>
    <property type="match status" value="1"/>
</dbReference>
<sequence length="68" mass="7744">MNRGIVENNMHELRTQKGVTQEELAHSLEVTRQTIIAIEKGNYQPSIGLALLISEYFEKPVSEIFKLS</sequence>
<dbReference type="SUPFAM" id="SSF47413">
    <property type="entry name" value="lambda repressor-like DNA-binding domains"/>
    <property type="match status" value="1"/>
</dbReference>